<dbReference type="PANTHER" id="PTHR10363">
    <property type="entry name" value="BLEOMYCIN HYDROLASE"/>
    <property type="match status" value="1"/>
</dbReference>
<sequence>AEHRGEGASEIERHRSCFVYRSRDKSEVRRFHKRSLKLEAEGLLAASVTMVVCPLTPEVLDQLRAKFYADSRNVLAQNVCTKTNPIEACASRKILEETHHVFTHKIETEGKPVTNQKNSGRCWLFAILNVMRTSFMKQHNLDEFEFSQAYLFFWDKIERCNYFLHNIVNTAKRGEAVEGRLVNFLLTDPTCDGGQWDMIVNLITRHGVVPKTCFPESYSCESSVRMNSLLKSKLREYAKALRDMIDNDASDDELKTRINEQMTVIYRIIGICLGVPSEKITWEYYDKSKNYNCVGPITPLEFYENCVKPYYNVNDKVCLVTDPRPGNPYGKLYTVDCLGNVVSGKTTRYNNQPVELLMKLCAESIKDNEPVWFGCDVNKRLIDKHGIHDINTYNFELMFGTDIHLGLSKADRLLYGDSMMVHAMAFTAVSIDREGKIKKFRIENSWGEDHGQKGYQVVTTEWFANFVFEAVVDKKYVPADVMAVFNQEPIVLPAWDPMGTLAH</sequence>
<keyword evidence="6" id="KW-0645">Protease</keyword>
<evidence type="ECO:0000313" key="11">
    <source>
        <dbReference type="Proteomes" id="UP000667349"/>
    </source>
</evidence>
<keyword evidence="7 10" id="KW-0378">Hydrolase</keyword>
<keyword evidence="8" id="KW-0788">Thiol protease</keyword>
<keyword evidence="5" id="KW-0963">Cytoplasm</keyword>
<feature type="active site" evidence="9">
    <location>
        <position position="422"/>
    </location>
</feature>
<keyword evidence="11" id="KW-1185">Reference proteome</keyword>
<dbReference type="GO" id="GO:0006508">
    <property type="term" value="P:proteolysis"/>
    <property type="evidence" value="ECO:0007669"/>
    <property type="project" value="UniProtKB-KW"/>
</dbReference>
<evidence type="ECO:0000256" key="8">
    <source>
        <dbReference type="ARBA" id="ARBA00022807"/>
    </source>
</evidence>
<organism evidence="10 11">
    <name type="scientific">Acromyrmex insinuator</name>
    <dbReference type="NCBI Taxonomy" id="230686"/>
    <lineage>
        <taxon>Eukaryota</taxon>
        <taxon>Metazoa</taxon>
        <taxon>Ecdysozoa</taxon>
        <taxon>Arthropoda</taxon>
        <taxon>Hexapoda</taxon>
        <taxon>Insecta</taxon>
        <taxon>Pterygota</taxon>
        <taxon>Neoptera</taxon>
        <taxon>Endopterygota</taxon>
        <taxon>Hymenoptera</taxon>
        <taxon>Apocrita</taxon>
        <taxon>Aculeata</taxon>
        <taxon>Formicoidea</taxon>
        <taxon>Formicidae</taxon>
        <taxon>Myrmicinae</taxon>
        <taxon>Acromyrmex</taxon>
    </lineage>
</organism>
<comment type="catalytic activity">
    <reaction evidence="1">
        <text>Inactivates bleomycin B2 (a cytotoxic glycometallopeptide) by hydrolysis of a carboxyamide bond of beta-aminoalanine, but also shows general aminopeptidase activity. The specificity varies somewhat with source, but amino acid arylamides of Met, Leu and Ala are preferred.</text>
        <dbReference type="EC" id="3.4.22.40"/>
    </reaction>
</comment>
<evidence type="ECO:0000256" key="9">
    <source>
        <dbReference type="PIRSR" id="PIRSR005700-1"/>
    </source>
</evidence>
<dbReference type="GO" id="GO:0005737">
    <property type="term" value="C:cytoplasm"/>
    <property type="evidence" value="ECO:0007669"/>
    <property type="project" value="UniProtKB-SubCell"/>
</dbReference>
<evidence type="ECO:0000256" key="3">
    <source>
        <dbReference type="ARBA" id="ARBA00012465"/>
    </source>
</evidence>
<evidence type="ECO:0000256" key="1">
    <source>
        <dbReference type="ARBA" id="ARBA00000423"/>
    </source>
</evidence>
<feature type="non-terminal residue" evidence="10">
    <location>
        <position position="1"/>
    </location>
</feature>
<dbReference type="FunFam" id="3.90.70.10:FF:000021">
    <property type="entry name" value="Bleomycin hydrolase"/>
    <property type="match status" value="1"/>
</dbReference>
<dbReference type="SUPFAM" id="SSF54001">
    <property type="entry name" value="Cysteine proteinases"/>
    <property type="match status" value="1"/>
</dbReference>
<dbReference type="GO" id="GO:0070005">
    <property type="term" value="F:cysteine-type aminopeptidase activity"/>
    <property type="evidence" value="ECO:0007669"/>
    <property type="project" value="InterPro"/>
</dbReference>
<dbReference type="CDD" id="cd00585">
    <property type="entry name" value="Peptidase_C1B"/>
    <property type="match status" value="1"/>
</dbReference>
<name>A0A836JC29_9HYME</name>
<reference evidence="10" key="1">
    <citation type="submission" date="2020-02" db="EMBL/GenBank/DDBJ databases">
        <title>Relaxed selection underlies rapid genomic changes in the transitions from sociality to social parasitism in ants.</title>
        <authorList>
            <person name="Bi X."/>
        </authorList>
    </citation>
    <scope>NUCLEOTIDE SEQUENCE</scope>
    <source>
        <strain evidence="10">BGI-DK2013a</strain>
        <tissue evidence="10">Whole body</tissue>
    </source>
</reference>
<evidence type="ECO:0000313" key="10">
    <source>
        <dbReference type="EMBL" id="KAG5307023.1"/>
    </source>
</evidence>
<feature type="non-terminal residue" evidence="10">
    <location>
        <position position="503"/>
    </location>
</feature>
<evidence type="ECO:0000256" key="7">
    <source>
        <dbReference type="ARBA" id="ARBA00022801"/>
    </source>
</evidence>
<dbReference type="Pfam" id="PF03051">
    <property type="entry name" value="Peptidase_C1_2"/>
    <property type="match status" value="1"/>
</dbReference>
<dbReference type="GO" id="GO:0004197">
    <property type="term" value="F:cysteine-type endopeptidase activity"/>
    <property type="evidence" value="ECO:0007669"/>
    <property type="project" value="UniProtKB-EC"/>
</dbReference>
<evidence type="ECO:0000256" key="2">
    <source>
        <dbReference type="ARBA" id="ARBA00004496"/>
    </source>
</evidence>
<comment type="subcellular location">
    <subcellularLocation>
        <location evidence="2">Cytoplasm</location>
    </subcellularLocation>
</comment>
<evidence type="ECO:0000256" key="6">
    <source>
        <dbReference type="ARBA" id="ARBA00022670"/>
    </source>
</evidence>
<evidence type="ECO:0000256" key="4">
    <source>
        <dbReference type="ARBA" id="ARBA00022227"/>
    </source>
</evidence>
<protein>
    <recommendedName>
        <fullName evidence="4">Bleomycin hydrolase</fullName>
        <ecNumber evidence="3">3.4.22.40</ecNumber>
    </recommendedName>
</protein>
<gene>
    <name evidence="10" type="primary">Blmh</name>
    <name evidence="10" type="ORF">G6Z75_0009939</name>
</gene>
<dbReference type="InterPro" id="IPR004134">
    <property type="entry name" value="Peptidase_C1B"/>
</dbReference>
<dbReference type="GO" id="GO:0043418">
    <property type="term" value="P:homocysteine catabolic process"/>
    <property type="evidence" value="ECO:0007669"/>
    <property type="project" value="TreeGrafter"/>
</dbReference>
<evidence type="ECO:0000256" key="5">
    <source>
        <dbReference type="ARBA" id="ARBA00022490"/>
    </source>
</evidence>
<dbReference type="EC" id="3.4.22.40" evidence="3"/>
<feature type="active site" evidence="9">
    <location>
        <position position="122"/>
    </location>
</feature>
<feature type="active site" evidence="9">
    <location>
        <position position="444"/>
    </location>
</feature>
<dbReference type="InterPro" id="IPR038765">
    <property type="entry name" value="Papain-like_cys_pep_sf"/>
</dbReference>
<dbReference type="Proteomes" id="UP000667349">
    <property type="component" value="Unassembled WGS sequence"/>
</dbReference>
<dbReference type="PIRSF" id="PIRSF005700">
    <property type="entry name" value="PepC"/>
    <property type="match status" value="1"/>
</dbReference>
<dbReference type="AlphaFoldDB" id="A0A836JC29"/>
<dbReference type="PANTHER" id="PTHR10363:SF2">
    <property type="entry name" value="BLEOMYCIN HYDROLASE"/>
    <property type="match status" value="1"/>
</dbReference>
<proteinExistence type="predicted"/>
<comment type="caution">
    <text evidence="10">The sequence shown here is derived from an EMBL/GenBank/DDBJ whole genome shotgun (WGS) entry which is preliminary data.</text>
</comment>
<dbReference type="EMBL" id="JAANHZ010000786">
    <property type="protein sequence ID" value="KAG5307023.1"/>
    <property type="molecule type" value="Genomic_DNA"/>
</dbReference>
<accession>A0A836JC29</accession>
<dbReference type="Gene3D" id="3.90.70.10">
    <property type="entry name" value="Cysteine proteinases"/>
    <property type="match status" value="1"/>
</dbReference>
<dbReference type="GO" id="GO:0009636">
    <property type="term" value="P:response to toxic substance"/>
    <property type="evidence" value="ECO:0007669"/>
    <property type="project" value="TreeGrafter"/>
</dbReference>